<dbReference type="Proteomes" id="UP000231343">
    <property type="component" value="Unassembled WGS sequence"/>
</dbReference>
<gene>
    <name evidence="3" type="ORF">COT42_03685</name>
</gene>
<dbReference type="InterPro" id="IPR023795">
    <property type="entry name" value="Serpin_CS"/>
</dbReference>
<dbReference type="SMART" id="SM00093">
    <property type="entry name" value="SERPIN"/>
    <property type="match status" value="1"/>
</dbReference>
<protein>
    <recommendedName>
        <fullName evidence="2">Serpin domain-containing protein</fullName>
    </recommendedName>
</protein>
<dbReference type="EMBL" id="PEYM01000063">
    <property type="protein sequence ID" value="PIS30093.1"/>
    <property type="molecule type" value="Genomic_DNA"/>
</dbReference>
<dbReference type="PANTHER" id="PTHR11461">
    <property type="entry name" value="SERINE PROTEASE INHIBITOR, SERPIN"/>
    <property type="match status" value="1"/>
</dbReference>
<comment type="caution">
    <text evidence="3">The sequence shown here is derived from an EMBL/GenBank/DDBJ whole genome shotgun (WGS) entry which is preliminary data.</text>
</comment>
<dbReference type="InterPro" id="IPR000215">
    <property type="entry name" value="Serpin_fam"/>
</dbReference>
<dbReference type="Gene3D" id="3.30.497.10">
    <property type="entry name" value="Antithrombin, subunit I, domain 2"/>
    <property type="match status" value="1"/>
</dbReference>
<dbReference type="CDD" id="cd19590">
    <property type="entry name" value="serpin_thermopin-like"/>
    <property type="match status" value="1"/>
</dbReference>
<reference evidence="3 4" key="1">
    <citation type="submission" date="2017-09" db="EMBL/GenBank/DDBJ databases">
        <title>Depth-based differentiation of microbial function through sediment-hosted aquifers and enrichment of novel symbionts in the deep terrestrial subsurface.</title>
        <authorList>
            <person name="Probst A.J."/>
            <person name="Ladd B."/>
            <person name="Jarett J.K."/>
            <person name="Geller-Mcgrath D.E."/>
            <person name="Sieber C.M."/>
            <person name="Emerson J.B."/>
            <person name="Anantharaman K."/>
            <person name="Thomas B.C."/>
            <person name="Malmstrom R."/>
            <person name="Stieglmeier M."/>
            <person name="Klingl A."/>
            <person name="Woyke T."/>
            <person name="Ryan C.M."/>
            <person name="Banfield J.F."/>
        </authorList>
    </citation>
    <scope>NUCLEOTIDE SEQUENCE [LARGE SCALE GENOMIC DNA]</scope>
    <source>
        <strain evidence="3">CG08_land_8_20_14_0_20_45_16</strain>
    </source>
</reference>
<proteinExistence type="inferred from homology"/>
<name>A0A2H0XYK6_UNCSA</name>
<dbReference type="PANTHER" id="PTHR11461:SF342">
    <property type="entry name" value="SERINE PROTEASE INHIBITOR 28DC"/>
    <property type="match status" value="1"/>
</dbReference>
<dbReference type="GO" id="GO:0005615">
    <property type="term" value="C:extracellular space"/>
    <property type="evidence" value="ECO:0007669"/>
    <property type="project" value="InterPro"/>
</dbReference>
<dbReference type="PROSITE" id="PS00284">
    <property type="entry name" value="SERPIN"/>
    <property type="match status" value="1"/>
</dbReference>
<dbReference type="GO" id="GO:0004867">
    <property type="term" value="F:serine-type endopeptidase inhibitor activity"/>
    <property type="evidence" value="ECO:0007669"/>
    <property type="project" value="InterPro"/>
</dbReference>
<dbReference type="InterPro" id="IPR036186">
    <property type="entry name" value="Serpin_sf"/>
</dbReference>
<dbReference type="InterPro" id="IPR023796">
    <property type="entry name" value="Serpin_dom"/>
</dbReference>
<dbReference type="InterPro" id="IPR042178">
    <property type="entry name" value="Serpin_sf_1"/>
</dbReference>
<dbReference type="AlphaFoldDB" id="A0A2H0XYK6"/>
<dbReference type="Gene3D" id="2.30.39.10">
    <property type="entry name" value="Alpha-1-antitrypsin, domain 1"/>
    <property type="match status" value="1"/>
</dbReference>
<dbReference type="InterPro" id="IPR042185">
    <property type="entry name" value="Serpin_sf_2"/>
</dbReference>
<organism evidence="3 4">
    <name type="scientific">Candidatus Saganbacteria bacterium CG08_land_8_20_14_0_20_45_16</name>
    <dbReference type="NCBI Taxonomy" id="2014293"/>
    <lineage>
        <taxon>Bacteria</taxon>
        <taxon>Bacillati</taxon>
        <taxon>Saganbacteria</taxon>
    </lineage>
</organism>
<dbReference type="Pfam" id="PF00079">
    <property type="entry name" value="Serpin"/>
    <property type="match status" value="1"/>
</dbReference>
<feature type="domain" description="Serpin" evidence="2">
    <location>
        <begin position="53"/>
        <end position="414"/>
    </location>
</feature>
<evidence type="ECO:0000313" key="4">
    <source>
        <dbReference type="Proteomes" id="UP000231343"/>
    </source>
</evidence>
<evidence type="ECO:0000313" key="3">
    <source>
        <dbReference type="EMBL" id="PIS30093.1"/>
    </source>
</evidence>
<sequence length="418" mass="46980">MVVVLTLFCQGMAKPPANVIIKEDKQMTAFPVKENVAKDEENIASASNNLFSFDLYATLKKEPGNLFFSSYSIFTALGMIYGGADGETAEQLRHGLKLLTPDIHGSLGNLQTTLNLSNDNYQLSVVNGLWGQCGYVFKRSFFDLMKETYQAEVSQVDFTKDKNAVCRQINDWIGQKTKGKITNVLTPDTINSLTRLILANAIYFKANWEDEFGKGLTRNEPFYLLTGDDVEVPIMHRTSYYKYFENDQLQVLELPYKNDELSMLVILPREKKGLSQIETIFNASSWVKWLSGLQSELVAVSLPKFKLTDSFELREPLADLGIKDVFSQSAANLTKMSNEREIFFSAVIHKTYIDVDEEGTEATAVTVAMMVAGAHAMPGKPLEPKVFKADHPFLFVIRHNKEGTILFIGRMVNPEKEG</sequence>
<accession>A0A2H0XYK6</accession>
<evidence type="ECO:0000256" key="1">
    <source>
        <dbReference type="RuleBase" id="RU000411"/>
    </source>
</evidence>
<comment type="similarity">
    <text evidence="1">Belongs to the serpin family.</text>
</comment>
<dbReference type="SUPFAM" id="SSF56574">
    <property type="entry name" value="Serpins"/>
    <property type="match status" value="1"/>
</dbReference>
<evidence type="ECO:0000259" key="2">
    <source>
        <dbReference type="SMART" id="SM00093"/>
    </source>
</evidence>